<evidence type="ECO:0000313" key="2">
    <source>
        <dbReference type="Proteomes" id="UP000623067"/>
    </source>
</evidence>
<dbReference type="InterPro" id="IPR036390">
    <property type="entry name" value="WH_DNA-bd_sf"/>
</dbReference>
<dbReference type="Proteomes" id="UP000623067">
    <property type="component" value="Unassembled WGS sequence"/>
</dbReference>
<dbReference type="SUPFAM" id="SSF46785">
    <property type="entry name" value="Winged helix' DNA-binding domain"/>
    <property type="match status" value="1"/>
</dbReference>
<reference evidence="1" key="1">
    <citation type="journal article" date="2014" name="Int. J. Syst. Evol. Microbiol.">
        <title>Complete genome sequence of Corynebacterium casei LMG S-19264T (=DSM 44701T), isolated from a smear-ripened cheese.</title>
        <authorList>
            <consortium name="US DOE Joint Genome Institute (JGI-PGF)"/>
            <person name="Walter F."/>
            <person name="Albersmeier A."/>
            <person name="Kalinowski J."/>
            <person name="Ruckert C."/>
        </authorList>
    </citation>
    <scope>NUCLEOTIDE SEQUENCE</scope>
    <source>
        <strain evidence="1">CGMCC 1.15330</strain>
    </source>
</reference>
<dbReference type="InterPro" id="IPR036388">
    <property type="entry name" value="WH-like_DNA-bd_sf"/>
</dbReference>
<accession>A0A916WQV1</accession>
<name>A0A916WQV1_9SPHN</name>
<dbReference type="RefSeq" id="WP_188658064.1">
    <property type="nucleotide sequence ID" value="NZ_BMIH01000002.1"/>
</dbReference>
<reference evidence="1" key="2">
    <citation type="submission" date="2020-09" db="EMBL/GenBank/DDBJ databases">
        <authorList>
            <person name="Sun Q."/>
            <person name="Zhou Y."/>
        </authorList>
    </citation>
    <scope>NUCLEOTIDE SEQUENCE</scope>
    <source>
        <strain evidence="1">CGMCC 1.15330</strain>
    </source>
</reference>
<dbReference type="EMBL" id="BMIH01000002">
    <property type="protein sequence ID" value="GGB25861.1"/>
    <property type="molecule type" value="Genomic_DNA"/>
</dbReference>
<organism evidence="1 2">
    <name type="scientific">Sphingomonas metalli</name>
    <dbReference type="NCBI Taxonomy" id="1779358"/>
    <lineage>
        <taxon>Bacteria</taxon>
        <taxon>Pseudomonadati</taxon>
        <taxon>Pseudomonadota</taxon>
        <taxon>Alphaproteobacteria</taxon>
        <taxon>Sphingomonadales</taxon>
        <taxon>Sphingomonadaceae</taxon>
        <taxon>Sphingomonas</taxon>
    </lineage>
</organism>
<gene>
    <name evidence="1" type="ORF">GCM10011380_14320</name>
</gene>
<sequence>MPDGFDAALIAPPVRRSDAEAAIEMAGGRMVAACDWSDPARFIATIGKVPLLSVEAESVAAAVLDVALPVLGEAIRTTGVRAVVTFDVEQLEPVFAALMMHGVELLCGPTLAEQVAALATHGRLADRGGLSDRVREDEAKRERRIRAQIGRVAGAIVGGAERDRGRGGGGVGDRHVSFGFAPALESPVDAQTVRQAIRSRRMRDSFFGDGLFEDPAWDILLDLYAAHLERQRVSVSSLCIAAAVAPTTALRWIARMTEAGLLDRWPDPDDGRRAFITLSRRALEGMEGYAAALDRAGLPFA</sequence>
<dbReference type="Gene3D" id="1.10.10.10">
    <property type="entry name" value="Winged helix-like DNA-binding domain superfamily/Winged helix DNA-binding domain"/>
    <property type="match status" value="1"/>
</dbReference>
<keyword evidence="2" id="KW-1185">Reference proteome</keyword>
<dbReference type="AlphaFoldDB" id="A0A916WQV1"/>
<protein>
    <recommendedName>
        <fullName evidence="3">MarR family transcriptional regulator</fullName>
    </recommendedName>
</protein>
<proteinExistence type="predicted"/>
<evidence type="ECO:0008006" key="3">
    <source>
        <dbReference type="Google" id="ProtNLM"/>
    </source>
</evidence>
<evidence type="ECO:0000313" key="1">
    <source>
        <dbReference type="EMBL" id="GGB25861.1"/>
    </source>
</evidence>
<comment type="caution">
    <text evidence="1">The sequence shown here is derived from an EMBL/GenBank/DDBJ whole genome shotgun (WGS) entry which is preliminary data.</text>
</comment>